<evidence type="ECO:0000256" key="12">
    <source>
        <dbReference type="SAM" id="SignalP"/>
    </source>
</evidence>
<evidence type="ECO:0000313" key="16">
    <source>
        <dbReference type="Proteomes" id="UP000019149"/>
    </source>
</evidence>
<keyword evidence="3" id="KW-0723">Serine/threonine-protein kinase</keyword>
<dbReference type="GO" id="GO:0005524">
    <property type="term" value="F:ATP binding"/>
    <property type="evidence" value="ECO:0007669"/>
    <property type="project" value="UniProtKB-UniRule"/>
</dbReference>
<evidence type="ECO:0000256" key="6">
    <source>
        <dbReference type="ARBA" id="ARBA00022741"/>
    </source>
</evidence>
<feature type="binding site" evidence="9">
    <location>
        <position position="803"/>
    </location>
    <ligand>
        <name>ATP</name>
        <dbReference type="ChEBI" id="CHEBI:30616"/>
    </ligand>
</feature>
<evidence type="ECO:0000256" key="10">
    <source>
        <dbReference type="SAM" id="Coils"/>
    </source>
</evidence>
<reference evidence="15 16" key="1">
    <citation type="journal article" date="2013" name="Nat. Genet.">
        <title>The genome of the hydatid tapeworm Echinococcus granulosus.</title>
        <authorList>
            <person name="Zheng H."/>
            <person name="Zhang W."/>
            <person name="Zhang L."/>
            <person name="Zhang Z."/>
            <person name="Li J."/>
            <person name="Lu G."/>
            <person name="Zhu Y."/>
            <person name="Wang Y."/>
            <person name="Huang Y."/>
            <person name="Liu J."/>
            <person name="Kang H."/>
            <person name="Chen J."/>
            <person name="Wang L."/>
            <person name="Chen A."/>
            <person name="Yu S."/>
            <person name="Gao Z."/>
            <person name="Jin L."/>
            <person name="Gu W."/>
            <person name="Wang Z."/>
            <person name="Zhao L."/>
            <person name="Shi B."/>
            <person name="Wen H."/>
            <person name="Lin R."/>
            <person name="Jones M.K."/>
            <person name="Brejova B."/>
            <person name="Vinar T."/>
            <person name="Zhao G."/>
            <person name="McManus D.P."/>
            <person name="Chen Z."/>
            <person name="Zhou Y."/>
            <person name="Wang S."/>
        </authorList>
    </citation>
    <scope>NUCLEOTIDE SEQUENCE [LARGE SCALE GENOMIC DNA]</scope>
</reference>
<keyword evidence="12" id="KW-0732">Signal</keyword>
<dbReference type="PANTHER" id="PTHR24351">
    <property type="entry name" value="RIBOSOMAL PROTEIN S6 KINASE"/>
    <property type="match status" value="1"/>
</dbReference>
<dbReference type="GeneID" id="36341354"/>
<evidence type="ECO:0000256" key="3">
    <source>
        <dbReference type="ARBA" id="ARBA00022527"/>
    </source>
</evidence>
<evidence type="ECO:0000256" key="5">
    <source>
        <dbReference type="ARBA" id="ARBA00022679"/>
    </source>
</evidence>
<dbReference type="RefSeq" id="XP_024350685.1">
    <property type="nucleotide sequence ID" value="XM_024494888.1"/>
</dbReference>
<dbReference type="OrthoDB" id="63267at2759"/>
<dbReference type="Proteomes" id="UP000019149">
    <property type="component" value="Unassembled WGS sequence"/>
</dbReference>
<feature type="binding site" evidence="9">
    <location>
        <position position="2033"/>
    </location>
    <ligand>
        <name>ATP</name>
        <dbReference type="ChEBI" id="CHEBI:30616"/>
    </ligand>
</feature>
<feature type="region of interest" description="Disordered" evidence="11">
    <location>
        <begin position="1288"/>
        <end position="1410"/>
    </location>
</feature>
<feature type="compositionally biased region" description="Basic and acidic residues" evidence="11">
    <location>
        <begin position="1678"/>
        <end position="1687"/>
    </location>
</feature>
<dbReference type="InterPro" id="IPR008271">
    <property type="entry name" value="Ser/Thr_kinase_AS"/>
</dbReference>
<feature type="compositionally biased region" description="Polar residues" evidence="11">
    <location>
        <begin position="1347"/>
        <end position="1361"/>
    </location>
</feature>
<dbReference type="PROSITE" id="PS00108">
    <property type="entry name" value="PROTEIN_KINASE_ST"/>
    <property type="match status" value="2"/>
</dbReference>
<keyword evidence="10" id="KW-0175">Coiled coil</keyword>
<feature type="signal peptide" evidence="12">
    <location>
        <begin position="1"/>
        <end position="24"/>
    </location>
</feature>
<dbReference type="CTD" id="36341354"/>
<comment type="similarity">
    <text evidence="1">Belongs to the protein kinase superfamily. AGC Ser/Thr protein kinase family. PKC subfamily.</text>
</comment>
<feature type="domain" description="AGC-kinase C-terminal" evidence="14">
    <location>
        <begin position="1034"/>
        <end position="1106"/>
    </location>
</feature>
<feature type="region of interest" description="Disordered" evidence="11">
    <location>
        <begin position="1827"/>
        <end position="1955"/>
    </location>
</feature>
<feature type="compositionally biased region" description="Low complexity" evidence="11">
    <location>
        <begin position="617"/>
        <end position="639"/>
    </location>
</feature>
<feature type="compositionally biased region" description="Low complexity" evidence="11">
    <location>
        <begin position="1292"/>
        <end position="1313"/>
    </location>
</feature>
<feature type="compositionally biased region" description="Polar residues" evidence="11">
    <location>
        <begin position="1840"/>
        <end position="1855"/>
    </location>
</feature>
<evidence type="ECO:0000256" key="7">
    <source>
        <dbReference type="ARBA" id="ARBA00022777"/>
    </source>
</evidence>
<keyword evidence="4" id="KW-0597">Phosphoprotein</keyword>
<dbReference type="KEGG" id="egl:EGR_05639"/>
<feature type="coiled-coil region" evidence="10">
    <location>
        <begin position="40"/>
        <end position="95"/>
    </location>
</feature>
<evidence type="ECO:0000256" key="8">
    <source>
        <dbReference type="ARBA" id="ARBA00022840"/>
    </source>
</evidence>
<evidence type="ECO:0000256" key="2">
    <source>
        <dbReference type="ARBA" id="ARBA00012429"/>
    </source>
</evidence>
<keyword evidence="8 9" id="KW-0067">ATP-binding</keyword>
<dbReference type="InterPro" id="IPR035892">
    <property type="entry name" value="C2_domain_sf"/>
</dbReference>
<feature type="compositionally biased region" description="Low complexity" evidence="11">
    <location>
        <begin position="1613"/>
        <end position="1628"/>
    </location>
</feature>
<evidence type="ECO:0000313" key="15">
    <source>
        <dbReference type="EMBL" id="EUB59489.1"/>
    </source>
</evidence>
<dbReference type="EMBL" id="APAU02000043">
    <property type="protein sequence ID" value="EUB59489.1"/>
    <property type="molecule type" value="Genomic_DNA"/>
</dbReference>
<feature type="compositionally biased region" description="Pro residues" evidence="11">
    <location>
        <begin position="1744"/>
        <end position="1754"/>
    </location>
</feature>
<dbReference type="Pfam" id="PF00069">
    <property type="entry name" value="Pkinase"/>
    <property type="match status" value="2"/>
</dbReference>
<evidence type="ECO:0000256" key="4">
    <source>
        <dbReference type="ARBA" id="ARBA00022553"/>
    </source>
</evidence>
<feature type="region of interest" description="Disordered" evidence="11">
    <location>
        <begin position="159"/>
        <end position="186"/>
    </location>
</feature>
<feature type="region of interest" description="Disordered" evidence="11">
    <location>
        <begin position="593"/>
        <end position="676"/>
    </location>
</feature>
<dbReference type="Gene3D" id="1.10.287.160">
    <property type="entry name" value="HR1 repeat"/>
    <property type="match status" value="1"/>
</dbReference>
<keyword evidence="16" id="KW-1185">Reference proteome</keyword>
<dbReference type="FunFam" id="1.10.510.10:FF:000210">
    <property type="entry name" value="Non-specific serine/threonine protein kinase"/>
    <property type="match status" value="2"/>
</dbReference>
<dbReference type="Pfam" id="PF00433">
    <property type="entry name" value="Pkinase_C"/>
    <property type="match status" value="2"/>
</dbReference>
<comment type="caution">
    <text evidence="15">The sequence shown here is derived from an EMBL/GenBank/DDBJ whole genome shotgun (WGS) entry which is preliminary data.</text>
</comment>
<keyword evidence="6 9" id="KW-0547">Nucleotide-binding</keyword>
<dbReference type="SMART" id="SM00220">
    <property type="entry name" value="S_TKc"/>
    <property type="match status" value="2"/>
</dbReference>
<evidence type="ECO:0000256" key="1">
    <source>
        <dbReference type="ARBA" id="ARBA00005490"/>
    </source>
</evidence>
<organism evidence="15 16">
    <name type="scientific">Echinococcus granulosus</name>
    <name type="common">Hydatid tapeworm</name>
    <dbReference type="NCBI Taxonomy" id="6210"/>
    <lineage>
        <taxon>Eukaryota</taxon>
        <taxon>Metazoa</taxon>
        <taxon>Spiralia</taxon>
        <taxon>Lophotrochozoa</taxon>
        <taxon>Platyhelminthes</taxon>
        <taxon>Cestoda</taxon>
        <taxon>Eucestoda</taxon>
        <taxon>Cyclophyllidea</taxon>
        <taxon>Taeniidae</taxon>
        <taxon>Echinococcus</taxon>
        <taxon>Echinococcus granulosus group</taxon>
    </lineage>
</organism>
<accession>W6V113</accession>
<dbReference type="InterPro" id="IPR011009">
    <property type="entry name" value="Kinase-like_dom_sf"/>
</dbReference>
<dbReference type="InterPro" id="IPR000719">
    <property type="entry name" value="Prot_kinase_dom"/>
</dbReference>
<dbReference type="SUPFAM" id="SSF49562">
    <property type="entry name" value="C2 domain (Calcium/lipid-binding domain, CaLB)"/>
    <property type="match status" value="1"/>
</dbReference>
<dbReference type="SUPFAM" id="SSF56112">
    <property type="entry name" value="Protein kinase-like (PK-like)"/>
    <property type="match status" value="2"/>
</dbReference>
<evidence type="ECO:0000256" key="9">
    <source>
        <dbReference type="PROSITE-ProRule" id="PRU10141"/>
    </source>
</evidence>
<dbReference type="PROSITE" id="PS00107">
    <property type="entry name" value="PROTEIN_KINASE_ATP"/>
    <property type="match status" value="2"/>
</dbReference>
<feature type="compositionally biased region" description="Polar residues" evidence="11">
    <location>
        <begin position="640"/>
        <end position="656"/>
    </location>
</feature>
<evidence type="ECO:0000259" key="13">
    <source>
        <dbReference type="PROSITE" id="PS50011"/>
    </source>
</evidence>
<keyword evidence="7 15" id="KW-0418">Kinase</keyword>
<sequence>MPHHTFTLWLSAVIIMEYSSYVKSLTSRYGLKESSVEETHRQLQERLNQDKMKLQQLFKEKLVTPKNSKKASAHIKQLNEQIKDLSEDIGELDTCLLILRHKLPQEMLRAMRDNAASNEEAIASIQKALDIEIRVRNGAERLSQTYKDGPRNCLESARKQLGSDDSSPMSPLPFNDDNLTSSTLPTSSPTFTDVTRANGAYIFGVAATHSWQQQVAELKYRLRIERAVYEGAGKVLNAFTGPQKGAEKTTKLKIYGSFREPKSSSISEKKALAYRRVREYFQELYLLQLSMQNLVSVPPVVDNQEDDPDLAAAFAEAINDPEIQHLLEHPDNRPGSVSLPGSEGHVGTRKHSISSLASPAITAVTGLLKVCCIGCEGLLDVFPAALFSPGGGSVGSRAKPALIDSPAEFSAKFEDRPADVSCFLKVDNSDKSWHTSWRSPSSNCWNTEFSLNVSQARELWIQVFWRRVYPIGAAFVRLQDLLDTKPKLRLPMLPQGYVNLQLTFTDPLMQAPRGLKRQRRISRHKVRNLPRITESNTSVQQWVRARFGCRSTTPQPTATTVSGFTVPTAVATTTAASPTTIEMNGGPVRAHVANAEREGRYTKATSPVCDSRSRNKTSTFSSTPQSSSTSDLVDTSTKSATTPANTKSLPPSSSVAVGTDSKPPTGKPPSVVDYGGEGDYDDYDVFTAPDETFCMRQKRPLEIPLTADAGSGDYANQELVEADAQKHVTPDQAAMDGDVKPPLRSESFGSDYEEPTIPPQHTVVPTEALSLDDFRFVAVLGRGHFGKVLLAESQKTKKYYALKTLKKAEILFRNEIDSLISEKRIFQTITEAKHPFLVNLVACFQSPEHVVFVMDYAPGGDLMLHIQESVFSEYRAAFYAGCVVLGLEFLHSKQIIYRDLKLDNLLMDTEGFVKLADFGLCKEGMGPDDTTSTFCGTPEFLAPEVLLEPSYTRAVDWWGLGVLIYEMLVGECPFPGNSEDEIFESITNREVRYPVRLGMEATLIMRRLLRRNVTLRLGASAKDAAEVKEQLFFKCINFDDLIQRKTKPPFVPKISAAEDVSNFDVEFTRERPCLTPARERAPLSNRDQNFFGDFDYSPDGFYAHHLSKAPHSSGQDICLVQFKMGKAKGLTKAKRSRDSPRKSASELNLVTTTFIEVGPNTPVCIAHRRCGPCIVGGNCLKSMHLLCSGGMHLTGSSAGELFIMSPLSSAQSLNYITCDHYHKKPQQQQLYQIPAKLVPLNEIGQSSGAVECSERHMRRVGRISPDRYFGNQTQMIRCPLCEAHSRKTLDNSTTTTTTASTSSISDTEEITFTRPPRQARARYYSSPRRTSPGRFIARKSETEMVSHQRGSNRPPHQSGGNWNHEPVKLVYENRPRESTRRSPSPPHRPRSALQQMRRLDSDTHTSRMNGASRIIYASKPDTPTYHNIPIRHASPPKGTTIGFRHDITASSSSASISTSITSLPQGSPVRPPDIELDVVPPPSPRPFDNRAPHGNLIKFETTRPADVPYFDSASESNFDLNRPENHARGAGYMVARPQGNAYPGERMPPQPRIGYQEEELIPRRRTTKDPDLNMSFNFQCGADPHVPSLTPETSLGTQGPAPNMKIQARGKTGDISTTTMPTDTPTGGNALDATLETVGSLQLPPAARNSSPRILPTLVSPVSNEESSVATSQNGNTRKQDLGDGRESGFSSHAYEVVQEPPMGVTQGQDFGTHVEELATSVGVEGDILIPSQQSLGAPEEELPSPPPTTPPLPRSIDKVDLNSRNKAPLPSQDDNIDPQLDLSKKVSVQVGSLIQQRLKELTVCLGKDSQPVSRDTATAMAGDARKFASLQPRTGPRAISTQEQPPPTFQQSSAPMKELPRTSIKRSENMDSFIDQQFGGLGRNQQIPRTSSEESADRQPPPGWKDVVESPYQNLSADGYTKTPVGGRPELQGPPQADLETPFPGSGRSGLPQPLQRGEFISQRVKELMAASGGDSHSVTSSGTATSLTAPEPVQFKLQIEDFRLVAVLGRGNFGKVLLAEYKLNNGYFALKTFRKVDMLRENCVDCMKIEKRVLQIVSEARHPCFVHMIACFQPQDYAVIVLDYLPGGDLMQHIQSGAFDEERTVFYAACVVLALEFLHLNDIMYRDLKLENLLLTGCGYLKLVDFGLCKENMGPNDKTNTFCGTPEFVAPEMITDTGYTRAVDWWCLGVLIYEMIVGKCPFRGPQEDDIYNSIVRHEPKIPLHVGPRAASIISQFMTKDPSRRLGVSAAGISDIKRHPFFSGLDFDALLANRVKPPFIPRLVGIEDVFNFDRHCTSELPRLTPAERSISPRDNRRYFADFDYTNDGSTIRSNYNKPQPC</sequence>
<feature type="compositionally biased region" description="Polar residues" evidence="11">
    <location>
        <begin position="1660"/>
        <end position="1677"/>
    </location>
</feature>
<dbReference type="PROSITE" id="PS50011">
    <property type="entry name" value="PROTEIN_KINASE_DOM"/>
    <property type="match status" value="2"/>
</dbReference>
<feature type="chain" id="PRO_5004885526" description="protein kinase C" evidence="12">
    <location>
        <begin position="25"/>
        <end position="2342"/>
    </location>
</feature>
<gene>
    <name evidence="15" type="ORF">EGR_05639</name>
</gene>
<dbReference type="InterPro" id="IPR017441">
    <property type="entry name" value="Protein_kinase_ATP_BS"/>
</dbReference>
<dbReference type="InterPro" id="IPR000961">
    <property type="entry name" value="AGC-kinase_C"/>
</dbReference>
<feature type="domain" description="AGC-kinase C-terminal" evidence="14">
    <location>
        <begin position="2264"/>
        <end position="2335"/>
    </location>
</feature>
<feature type="region of interest" description="Disordered" evidence="11">
    <location>
        <begin position="1612"/>
        <end position="1631"/>
    </location>
</feature>
<dbReference type="InterPro" id="IPR017892">
    <property type="entry name" value="Pkinase_C"/>
</dbReference>
<dbReference type="Gene3D" id="1.10.510.10">
    <property type="entry name" value="Transferase(Phosphotransferase) domain 1"/>
    <property type="match status" value="2"/>
</dbReference>
<feature type="domain" description="Protein kinase" evidence="13">
    <location>
        <begin position="2004"/>
        <end position="2263"/>
    </location>
</feature>
<feature type="domain" description="Protein kinase" evidence="13">
    <location>
        <begin position="774"/>
        <end position="1033"/>
    </location>
</feature>
<protein>
    <recommendedName>
        <fullName evidence="2">protein kinase C</fullName>
        <ecNumber evidence="2">2.7.11.13</ecNumber>
    </recommendedName>
</protein>
<keyword evidence="5" id="KW-0808">Transferase</keyword>
<dbReference type="FunFam" id="3.30.200.20:FF:000058">
    <property type="entry name" value="Putative serine/threonine-protein kinase N2"/>
    <property type="match status" value="1"/>
</dbReference>
<feature type="region of interest" description="Disordered" evidence="11">
    <location>
        <begin position="1737"/>
        <end position="1781"/>
    </location>
</feature>
<dbReference type="Gene3D" id="3.30.200.20">
    <property type="entry name" value="Phosphorylase Kinase, domain 1"/>
    <property type="match status" value="2"/>
</dbReference>
<evidence type="ECO:0000256" key="11">
    <source>
        <dbReference type="SAM" id="MobiDB-lite"/>
    </source>
</evidence>
<proteinExistence type="inferred from homology"/>
<dbReference type="EC" id="2.7.11.13" evidence="2"/>
<dbReference type="STRING" id="6210.W6V113"/>
<feature type="compositionally biased region" description="Basic and acidic residues" evidence="11">
    <location>
        <begin position="1365"/>
        <end position="1380"/>
    </location>
</feature>
<feature type="region of interest" description="Disordered" evidence="11">
    <location>
        <begin position="1419"/>
        <end position="1438"/>
    </location>
</feature>
<feature type="region of interest" description="Disordered" evidence="11">
    <location>
        <begin position="1643"/>
        <end position="1689"/>
    </location>
</feature>
<name>W6V113_ECHGR</name>
<dbReference type="GO" id="GO:0004697">
    <property type="term" value="F:diacylglycerol-dependent serine/threonine kinase activity"/>
    <property type="evidence" value="ECO:0007669"/>
    <property type="project" value="UniProtKB-EC"/>
</dbReference>
<dbReference type="CDD" id="cd05589">
    <property type="entry name" value="STKc_PKN"/>
    <property type="match status" value="1"/>
</dbReference>
<dbReference type="PROSITE" id="PS51285">
    <property type="entry name" value="AGC_KINASE_CTER"/>
    <property type="match status" value="2"/>
</dbReference>
<dbReference type="OMA" id="TRANGAY"/>
<dbReference type="SMART" id="SM00133">
    <property type="entry name" value="S_TK_X"/>
    <property type="match status" value="2"/>
</dbReference>
<evidence type="ECO:0000259" key="14">
    <source>
        <dbReference type="PROSITE" id="PS51285"/>
    </source>
</evidence>